<dbReference type="PROSITE" id="PS50297">
    <property type="entry name" value="ANK_REP_REGION"/>
    <property type="match status" value="4"/>
</dbReference>
<keyword evidence="8" id="KW-0564">Palmitate</keyword>
<dbReference type="Proteomes" id="UP000094043">
    <property type="component" value="Chromosome 4"/>
</dbReference>
<name>A0A1E3IER0_9TREE</name>
<dbReference type="InterPro" id="IPR002110">
    <property type="entry name" value="Ankyrin_rpt"/>
</dbReference>
<dbReference type="InterPro" id="IPR001594">
    <property type="entry name" value="Palmitoyltrfase_DHHC"/>
</dbReference>
<gene>
    <name evidence="13" type="ORF">L203_103677</name>
</gene>
<dbReference type="Pfam" id="PF12796">
    <property type="entry name" value="Ank_2"/>
    <property type="match status" value="2"/>
</dbReference>
<dbReference type="PROSITE" id="PS50088">
    <property type="entry name" value="ANK_REPEAT"/>
    <property type="match status" value="4"/>
</dbReference>
<evidence type="ECO:0000256" key="4">
    <source>
        <dbReference type="ARBA" id="ARBA00022737"/>
    </source>
</evidence>
<evidence type="ECO:0000256" key="2">
    <source>
        <dbReference type="ARBA" id="ARBA00010104"/>
    </source>
</evidence>
<comment type="similarity">
    <text evidence="2">Belongs to the DHHC palmitoyltransferase family. AKR/ZDHHC17 subfamily.</text>
</comment>
<keyword evidence="11" id="KW-0808">Transferase</keyword>
<dbReference type="Gene3D" id="1.25.40.20">
    <property type="entry name" value="Ankyrin repeat-containing domain"/>
    <property type="match status" value="1"/>
</dbReference>
<feature type="transmembrane region" description="Helical" evidence="11">
    <location>
        <begin position="336"/>
        <end position="361"/>
    </location>
</feature>
<feature type="transmembrane region" description="Helical" evidence="11">
    <location>
        <begin position="502"/>
        <end position="525"/>
    </location>
</feature>
<dbReference type="SUPFAM" id="SSF48403">
    <property type="entry name" value="Ankyrin repeat"/>
    <property type="match status" value="1"/>
</dbReference>
<keyword evidence="14" id="KW-1185">Reference proteome</keyword>
<reference evidence="13" key="1">
    <citation type="submission" date="2016-06" db="EMBL/GenBank/DDBJ databases">
        <authorList>
            <person name="Cuomo C."/>
            <person name="Litvintseva A."/>
            <person name="Heitman J."/>
            <person name="Chen Y."/>
            <person name="Sun S."/>
            <person name="Springer D."/>
            <person name="Dromer F."/>
            <person name="Young S."/>
            <person name="Zeng Q."/>
            <person name="Chapman S."/>
            <person name="Gujja S."/>
            <person name="Saif S."/>
            <person name="Birren B."/>
        </authorList>
    </citation>
    <scope>NUCLEOTIDE SEQUENCE</scope>
    <source>
        <strain evidence="13">CBS 7841</strain>
    </source>
</reference>
<evidence type="ECO:0000313" key="13">
    <source>
        <dbReference type="EMBL" id="WVN88466.1"/>
    </source>
</evidence>
<proteinExistence type="inferred from homology"/>
<keyword evidence="5 11" id="KW-1133">Transmembrane helix</keyword>
<dbReference type="AlphaFoldDB" id="A0A1E3IER0"/>
<evidence type="ECO:0000256" key="9">
    <source>
        <dbReference type="ARBA" id="ARBA00023288"/>
    </source>
</evidence>
<comment type="catalytic activity">
    <reaction evidence="10 11">
        <text>L-cysteinyl-[protein] + hexadecanoyl-CoA = S-hexadecanoyl-L-cysteinyl-[protein] + CoA</text>
        <dbReference type="Rhea" id="RHEA:36683"/>
        <dbReference type="Rhea" id="RHEA-COMP:10131"/>
        <dbReference type="Rhea" id="RHEA-COMP:11032"/>
        <dbReference type="ChEBI" id="CHEBI:29950"/>
        <dbReference type="ChEBI" id="CHEBI:57287"/>
        <dbReference type="ChEBI" id="CHEBI:57379"/>
        <dbReference type="ChEBI" id="CHEBI:74151"/>
        <dbReference type="EC" id="2.3.1.225"/>
    </reaction>
</comment>
<dbReference type="PANTHER" id="PTHR24161:SF85">
    <property type="entry name" value="PALMITOYLTRANSFERASE HIP14"/>
    <property type="match status" value="1"/>
</dbReference>
<keyword evidence="3 11" id="KW-0812">Transmembrane</keyword>
<dbReference type="EMBL" id="CP143787">
    <property type="protein sequence ID" value="WVN88466.1"/>
    <property type="molecule type" value="Genomic_DNA"/>
</dbReference>
<evidence type="ECO:0000256" key="6">
    <source>
        <dbReference type="ARBA" id="ARBA00023043"/>
    </source>
</evidence>
<feature type="transmembrane region" description="Helical" evidence="11">
    <location>
        <begin position="407"/>
        <end position="426"/>
    </location>
</feature>
<keyword evidence="7 11" id="KW-0472">Membrane</keyword>
<feature type="compositionally biased region" description="Acidic residues" evidence="12">
    <location>
        <begin position="41"/>
        <end position="53"/>
    </location>
</feature>
<evidence type="ECO:0000313" key="14">
    <source>
        <dbReference type="Proteomes" id="UP000094043"/>
    </source>
</evidence>
<evidence type="ECO:0000256" key="8">
    <source>
        <dbReference type="ARBA" id="ARBA00023139"/>
    </source>
</evidence>
<organism evidence="13 14">
    <name type="scientific">Cryptococcus depauperatus CBS 7841</name>
    <dbReference type="NCBI Taxonomy" id="1295531"/>
    <lineage>
        <taxon>Eukaryota</taxon>
        <taxon>Fungi</taxon>
        <taxon>Dikarya</taxon>
        <taxon>Basidiomycota</taxon>
        <taxon>Agaricomycotina</taxon>
        <taxon>Tremellomycetes</taxon>
        <taxon>Tremellales</taxon>
        <taxon>Cryptococcaceae</taxon>
        <taxon>Cryptococcus</taxon>
    </lineage>
</organism>
<dbReference type="PROSITE" id="PS50216">
    <property type="entry name" value="DHHC"/>
    <property type="match status" value="1"/>
</dbReference>
<keyword evidence="11" id="KW-0012">Acyltransferase</keyword>
<reference evidence="13" key="2">
    <citation type="journal article" date="2022" name="Elife">
        <title>Obligate sexual reproduction of a homothallic fungus closely related to the Cryptococcus pathogenic species complex.</title>
        <authorList>
            <person name="Passer A.R."/>
            <person name="Clancey S.A."/>
            <person name="Shea T."/>
            <person name="David-Palma M."/>
            <person name="Averette A.F."/>
            <person name="Boekhout T."/>
            <person name="Porcel B.M."/>
            <person name="Nowrousian M."/>
            <person name="Cuomo C.A."/>
            <person name="Sun S."/>
            <person name="Heitman J."/>
            <person name="Coelho M.A."/>
        </authorList>
    </citation>
    <scope>NUCLEOTIDE SEQUENCE</scope>
    <source>
        <strain evidence="13">CBS 7841</strain>
    </source>
</reference>
<dbReference type="SMART" id="SM00248">
    <property type="entry name" value="ANK"/>
    <property type="match status" value="5"/>
</dbReference>
<comment type="subcellular location">
    <subcellularLocation>
        <location evidence="1">Membrane</location>
        <topology evidence="1">Multi-pass membrane protein</topology>
    </subcellularLocation>
</comment>
<dbReference type="RefSeq" id="XP_066069166.1">
    <property type="nucleotide sequence ID" value="XM_066213069.1"/>
</dbReference>
<evidence type="ECO:0000256" key="12">
    <source>
        <dbReference type="SAM" id="MobiDB-lite"/>
    </source>
</evidence>
<evidence type="ECO:0000256" key="3">
    <source>
        <dbReference type="ARBA" id="ARBA00022692"/>
    </source>
</evidence>
<dbReference type="OrthoDB" id="6781668at2759"/>
<reference evidence="13" key="3">
    <citation type="submission" date="2024-01" db="EMBL/GenBank/DDBJ databases">
        <authorList>
            <person name="Coelho M.A."/>
            <person name="David-Palma M."/>
            <person name="Shea T."/>
            <person name="Sun S."/>
            <person name="Cuomo C.A."/>
            <person name="Heitman J."/>
        </authorList>
    </citation>
    <scope>NUCLEOTIDE SEQUENCE</scope>
    <source>
        <strain evidence="13">CBS 7841</strain>
    </source>
</reference>
<dbReference type="EC" id="2.3.1.225" evidence="11"/>
<sequence length="780" mass="85492">MESSIQRMAVTPDIKRFGTSPSSVQGIFERSAIDAAGSNSGEEEDEGGEEDETERNSQEVGLETIRESPIYNDLSIHSHAQRGDTASIAAMIRENPSMDISIRDSQGVTPLHWAAINAHMGTCRFLLDNGAEVDAIGGELRATPLQWAARNGHLYVIYLLISRGADPNIHDSQGFNTLHLIAHSSSVMPLLYMLHQPVAIDGKDQDGHTALMWAAYQGDALSVDLLIRHGASVNTTDNAGMTPLHWAAVKGNKVSIRHLVEAGANLHAKEESGKTPRDMSEELKGLAPFEKGLEEAGWTVEGRKVEGKFNPRNTELAIFVLPAVGLAMIFKTFDWLPIYLAIPLAIGEFAAIQYTIVYTLLGHIKTQDKISASNYFASLIIASILCVGWCWLSRLLLGTPGHATSNLSFGVMIAGCAWSLYTAIVSDPGFVPKGEKDAEIKEVLEELVDAGRLNGTNFCIICMAKKPLRSKHCRTCERCVAKFDHHCPWIWNCVGTNNHRSFLLFVLFLIGGILLFNKLTIAYILENAPEYIQSPSPGLTFCDMSTTLCRAGSYDPFLLATALWATLQLTWTFVLAISHLWQISRQMTTFEVSNLGRYGFMGGRGGQSLRDQSGAMKRVASIGASIGMEGVVSEPSGSTFGENEAEENVLLPQVGGHVHGPQCRHGAHGHGQQNIILHICGHLWTMLTGPLLNVLGLDRFTRGQALGGMRRAGRDQNPFDMGMLKNCSDFWFPDDDIDYMRLYEIPPEGWRTYRRKLAMGKSMAKEGGRGAYEAVSGQEA</sequence>
<keyword evidence="9" id="KW-0449">Lipoprotein</keyword>
<evidence type="ECO:0000256" key="7">
    <source>
        <dbReference type="ARBA" id="ARBA00023136"/>
    </source>
</evidence>
<dbReference type="GO" id="GO:0016020">
    <property type="term" value="C:membrane"/>
    <property type="evidence" value="ECO:0007669"/>
    <property type="project" value="UniProtKB-SubCell"/>
</dbReference>
<keyword evidence="4" id="KW-0677">Repeat</keyword>
<dbReference type="InterPro" id="IPR036770">
    <property type="entry name" value="Ankyrin_rpt-contain_sf"/>
</dbReference>
<dbReference type="GO" id="GO:0019706">
    <property type="term" value="F:protein-cysteine S-palmitoyltransferase activity"/>
    <property type="evidence" value="ECO:0007669"/>
    <property type="project" value="UniProtKB-EC"/>
</dbReference>
<feature type="region of interest" description="Disordered" evidence="12">
    <location>
        <begin position="1"/>
        <end position="60"/>
    </location>
</feature>
<dbReference type="KEGG" id="cdep:91087887"/>
<accession>A0A1E3IER0</accession>
<dbReference type="GeneID" id="91087887"/>
<dbReference type="VEuPathDB" id="FungiDB:L203_03823"/>
<evidence type="ECO:0000256" key="10">
    <source>
        <dbReference type="ARBA" id="ARBA00048048"/>
    </source>
</evidence>
<keyword evidence="6" id="KW-0040">ANK repeat</keyword>
<feature type="transmembrane region" description="Helical" evidence="11">
    <location>
        <begin position="557"/>
        <end position="577"/>
    </location>
</feature>
<protein>
    <recommendedName>
        <fullName evidence="11">Palmitoyltransferase</fullName>
        <ecNumber evidence="11">2.3.1.225</ecNumber>
    </recommendedName>
</protein>
<dbReference type="PRINTS" id="PR01415">
    <property type="entry name" value="ANKYRIN"/>
</dbReference>
<comment type="domain">
    <text evidence="11">The DHHC domain is required for palmitoyltransferase activity.</text>
</comment>
<dbReference type="Pfam" id="PF01529">
    <property type="entry name" value="DHHC"/>
    <property type="match status" value="1"/>
</dbReference>
<evidence type="ECO:0000256" key="1">
    <source>
        <dbReference type="ARBA" id="ARBA00004141"/>
    </source>
</evidence>
<feature type="transmembrane region" description="Helical" evidence="11">
    <location>
        <begin position="373"/>
        <end position="395"/>
    </location>
</feature>
<evidence type="ECO:0000256" key="11">
    <source>
        <dbReference type="RuleBase" id="RU079119"/>
    </source>
</evidence>
<dbReference type="PANTHER" id="PTHR24161">
    <property type="entry name" value="ANK_REP_REGION DOMAIN-CONTAINING PROTEIN-RELATED"/>
    <property type="match status" value="1"/>
</dbReference>
<evidence type="ECO:0000256" key="5">
    <source>
        <dbReference type="ARBA" id="ARBA00022989"/>
    </source>
</evidence>